<evidence type="ECO:0000256" key="1">
    <source>
        <dbReference type="SAM" id="Phobius"/>
    </source>
</evidence>
<reference evidence="2 3" key="1">
    <citation type="submission" date="2022-11" db="EMBL/GenBank/DDBJ databases">
        <title>Study of microbial diversity in lake waters.</title>
        <authorList>
            <person name="Zhang J."/>
        </authorList>
    </citation>
    <scope>NUCLEOTIDE SEQUENCE [LARGE SCALE GENOMIC DNA]</scope>
    <source>
        <strain evidence="2 3">DT12</strain>
    </source>
</reference>
<evidence type="ECO:0000313" key="2">
    <source>
        <dbReference type="EMBL" id="MCX7572250.1"/>
    </source>
</evidence>
<accession>A0ABT3X5S6</accession>
<sequence length="93" mass="10250">MSFRKMRHLVYIVLYSLFWCALAVIAFRALFGGDMMQLRSGPFFFITGLFYLICACVRALSGHNAAPVPAPRDPVVASFGVAGLLLIAYANFV</sequence>
<keyword evidence="1" id="KW-0472">Membrane</keyword>
<dbReference type="RefSeq" id="WP_267153500.1">
    <property type="nucleotide sequence ID" value="NZ_JAPMLT010000017.1"/>
</dbReference>
<keyword evidence="1" id="KW-1133">Transmembrane helix</keyword>
<name>A0ABT3X5S6_9BACL</name>
<protein>
    <submittedName>
        <fullName evidence="2">Uncharacterized protein</fullName>
    </submittedName>
</protein>
<proteinExistence type="predicted"/>
<keyword evidence="1" id="KW-0812">Transmembrane</keyword>
<feature type="transmembrane region" description="Helical" evidence="1">
    <location>
        <begin position="43"/>
        <end position="61"/>
    </location>
</feature>
<comment type="caution">
    <text evidence="2">The sequence shown here is derived from an EMBL/GenBank/DDBJ whole genome shotgun (WGS) entry which is preliminary data.</text>
</comment>
<evidence type="ECO:0000313" key="3">
    <source>
        <dbReference type="Proteomes" id="UP001208017"/>
    </source>
</evidence>
<gene>
    <name evidence="2" type="ORF">OS242_20280</name>
</gene>
<feature type="transmembrane region" description="Helical" evidence="1">
    <location>
        <begin position="73"/>
        <end position="92"/>
    </location>
</feature>
<feature type="transmembrane region" description="Helical" evidence="1">
    <location>
        <begin position="12"/>
        <end position="31"/>
    </location>
</feature>
<dbReference type="EMBL" id="JAPMLT010000017">
    <property type="protein sequence ID" value="MCX7572250.1"/>
    <property type="molecule type" value="Genomic_DNA"/>
</dbReference>
<keyword evidence="3" id="KW-1185">Reference proteome</keyword>
<organism evidence="2 3">
    <name type="scientific">Tumebacillus lacus</name>
    <dbReference type="NCBI Taxonomy" id="2995335"/>
    <lineage>
        <taxon>Bacteria</taxon>
        <taxon>Bacillati</taxon>
        <taxon>Bacillota</taxon>
        <taxon>Bacilli</taxon>
        <taxon>Bacillales</taxon>
        <taxon>Alicyclobacillaceae</taxon>
        <taxon>Tumebacillus</taxon>
    </lineage>
</organism>
<dbReference type="Proteomes" id="UP001208017">
    <property type="component" value="Unassembled WGS sequence"/>
</dbReference>